<evidence type="ECO:0000259" key="2">
    <source>
        <dbReference type="Pfam" id="PF04183"/>
    </source>
</evidence>
<feature type="domain" description="Aerobactin siderophore biosynthesis IucA/IucC N-terminal" evidence="2">
    <location>
        <begin position="136"/>
        <end position="375"/>
    </location>
</feature>
<dbReference type="GO" id="GO:0019290">
    <property type="term" value="P:siderophore biosynthetic process"/>
    <property type="evidence" value="ECO:0007669"/>
    <property type="project" value="InterPro"/>
</dbReference>
<dbReference type="EMBL" id="JAKRRY010000015">
    <property type="protein sequence ID" value="MCW8346859.1"/>
    <property type="molecule type" value="Genomic_DNA"/>
</dbReference>
<dbReference type="InterPro" id="IPR022770">
    <property type="entry name" value="IucA/IucC-like_C"/>
</dbReference>
<dbReference type="PANTHER" id="PTHR34384:SF5">
    <property type="entry name" value="L-2,3-DIAMINOPROPANOATE--CITRATE LIGASE"/>
    <property type="match status" value="1"/>
</dbReference>
<dbReference type="InterPro" id="IPR007310">
    <property type="entry name" value="Aerobactin_biosyn_IucA/IucC_N"/>
</dbReference>
<dbReference type="PANTHER" id="PTHR34384">
    <property type="entry name" value="L-2,3-DIAMINOPROPANOATE--CITRATE LIGASE"/>
    <property type="match status" value="1"/>
</dbReference>
<organism evidence="4 5">
    <name type="scientific">Vibrio qingdaonensis</name>
    <dbReference type="NCBI Taxonomy" id="2829491"/>
    <lineage>
        <taxon>Bacteria</taxon>
        <taxon>Pseudomonadati</taxon>
        <taxon>Pseudomonadota</taxon>
        <taxon>Gammaproteobacteria</taxon>
        <taxon>Vibrionales</taxon>
        <taxon>Vibrionaceae</taxon>
        <taxon>Vibrio</taxon>
    </lineage>
</organism>
<gene>
    <name evidence="4" type="ORF">MD535_12710</name>
</gene>
<evidence type="ECO:0000313" key="4">
    <source>
        <dbReference type="EMBL" id="MCW8346859.1"/>
    </source>
</evidence>
<keyword evidence="5" id="KW-1185">Reference proteome</keyword>
<dbReference type="Proteomes" id="UP001155587">
    <property type="component" value="Unassembled WGS sequence"/>
</dbReference>
<evidence type="ECO:0000313" key="5">
    <source>
        <dbReference type="Proteomes" id="UP001155587"/>
    </source>
</evidence>
<evidence type="ECO:0000259" key="3">
    <source>
        <dbReference type="Pfam" id="PF06276"/>
    </source>
</evidence>
<dbReference type="Gene3D" id="1.10.510.40">
    <property type="match status" value="1"/>
</dbReference>
<feature type="domain" description="Aerobactin siderophore biosynthesis IucA/IucC-like C-terminal" evidence="3">
    <location>
        <begin position="407"/>
        <end position="562"/>
    </location>
</feature>
<dbReference type="RefSeq" id="WP_265675394.1">
    <property type="nucleotide sequence ID" value="NZ_JAKRRY010000015.1"/>
</dbReference>
<dbReference type="AlphaFoldDB" id="A0A9X3CNT2"/>
<dbReference type="InterPro" id="IPR037455">
    <property type="entry name" value="LucA/IucC-like"/>
</dbReference>
<proteinExistence type="inferred from homology"/>
<sequence>MNPSQARTTDVAANCFFNGLYRESRLASIVAVGEDRFLTIPIGSNSDIRVKVLRMSKTGMNCYSSTIVRGDSEGKWWEFITFERAVECIVSNAELVGDISASQKSAFLDAVMESHRNTWVALDRYGHHQDDKMWQFLEAEQSLFIGHSMHPAPKSRSNLSVELSQQLSPELKASFCLRWFAASDDIMVGDSAGTESWQDYLLKLRQSDSSLPDEIHEYDHHQGWNVFPMHPWQAEQMLALSNIQAHVKSGQLVDLGFAGQSWSATSSTRALFNPDSPFMLKYSLSVKLTNSIRLLSEKEVKRGVALASICEHLTPSQNELISHELRILQEPAYMGLVDGDGLIIDESLLTIRENPFRASLECAHRSQAVLATLCQQTPYSSDSSVLSSMIHTQSKRKKVSPESVALEWFERFCDKVVLPIFTLQSQLGIVLLAHQQNIVVEMEEGLPTQSYFRDCQGVGLTKLAFSLFPHLGSPTETDNYWNDDKVNRYFPYYLIINSAYGVIASLSSLVDEDQLFMILRLRLLALYESNPADHECLKYVLTSPNLCCKGNFFCYLHGLNENSIPDPSIIYFDLNNPLVETQE</sequence>
<comment type="similarity">
    <text evidence="1">Belongs to the IucA/IucC family.</text>
</comment>
<comment type="caution">
    <text evidence="4">The sequence shown here is derived from an EMBL/GenBank/DDBJ whole genome shotgun (WGS) entry which is preliminary data.</text>
</comment>
<reference evidence="4" key="1">
    <citation type="submission" date="2022-02" db="EMBL/GenBank/DDBJ databases">
        <title>Vibrio sp. nov, a new bacterium isolated from seawater.</title>
        <authorList>
            <person name="Yuan Y."/>
        </authorList>
    </citation>
    <scope>NUCLEOTIDE SEQUENCE</scope>
    <source>
        <strain evidence="4">ZSDZ65</strain>
    </source>
</reference>
<protein>
    <submittedName>
        <fullName evidence="4">N(2)-citryl-N(6)-acetyl-N(6)-hydroxylysine synthase</fullName>
    </submittedName>
</protein>
<accession>A0A9X3CNT2</accession>
<dbReference type="GO" id="GO:0016881">
    <property type="term" value="F:acid-amino acid ligase activity"/>
    <property type="evidence" value="ECO:0007669"/>
    <property type="project" value="UniProtKB-ARBA"/>
</dbReference>
<evidence type="ECO:0000256" key="1">
    <source>
        <dbReference type="ARBA" id="ARBA00007832"/>
    </source>
</evidence>
<dbReference type="Pfam" id="PF04183">
    <property type="entry name" value="IucA_IucC"/>
    <property type="match status" value="1"/>
</dbReference>
<dbReference type="Pfam" id="PF06276">
    <property type="entry name" value="FhuF"/>
    <property type="match status" value="1"/>
</dbReference>
<name>A0A9X3CNT2_9VIBR</name>